<dbReference type="RefSeq" id="WP_284331133.1">
    <property type="nucleotide sequence ID" value="NZ_BSOA01000010.1"/>
</dbReference>
<evidence type="ECO:0000256" key="1">
    <source>
        <dbReference type="ARBA" id="ARBA00023015"/>
    </source>
</evidence>
<dbReference type="InterPro" id="IPR009057">
    <property type="entry name" value="Homeodomain-like_sf"/>
</dbReference>
<dbReference type="EMBL" id="BSOA01000010">
    <property type="protein sequence ID" value="GLQ87687.1"/>
    <property type="molecule type" value="Genomic_DNA"/>
</dbReference>
<dbReference type="InterPro" id="IPR050204">
    <property type="entry name" value="AraC_XylS_family_regulators"/>
</dbReference>
<comment type="caution">
    <text evidence="5">The sequence shown here is derived from an EMBL/GenBank/DDBJ whole genome shotgun (WGS) entry which is preliminary data.</text>
</comment>
<dbReference type="PANTHER" id="PTHR46796">
    <property type="entry name" value="HTH-TYPE TRANSCRIPTIONAL ACTIVATOR RHAS-RELATED"/>
    <property type="match status" value="1"/>
</dbReference>
<keyword evidence="2" id="KW-0238">DNA-binding</keyword>
<accession>A0ABQ5X8U4</accession>
<keyword evidence="3" id="KW-0804">Transcription</keyword>
<dbReference type="InterPro" id="IPR018060">
    <property type="entry name" value="HTH_AraC"/>
</dbReference>
<dbReference type="Pfam" id="PF12833">
    <property type="entry name" value="HTH_18"/>
    <property type="match status" value="1"/>
</dbReference>
<proteinExistence type="predicted"/>
<sequence>MALPNSDRAYSEAIKQALVSHHRQDAYASIRRNTDANAPLIVRQNFSVANEAVGLQMLAWSDYVGRILEVPLSCAQVANGFRGEIDTYALKDMVYLDSRTDPMSQIRTAARISRDSMRDYVFHVAAEGIAETVTGPSQQRKSTQFMPGILALDMNQTMHMKRPTRARVLAFFLPRAVVEEAIPNAESIHGGIVAYTTPLTYLLREHLSVLCRDLRTMNDTMAASHLQTCVQLILAAFQKQARLSDSARAAARAAMLCRIKAYVHNHLYSNELSPDKILGAFPLARPTLYRMFEHEGGLHAYIRNCRLREAAEALLSSPSSRMTDMASKLGFNSHPDFTRAFRRAYGVAPLEFRAMGLQWLRG</sequence>
<dbReference type="PROSITE" id="PS00041">
    <property type="entry name" value="HTH_ARAC_FAMILY_1"/>
    <property type="match status" value="1"/>
</dbReference>
<evidence type="ECO:0000313" key="5">
    <source>
        <dbReference type="EMBL" id="GLQ87687.1"/>
    </source>
</evidence>
<dbReference type="SMART" id="SM00342">
    <property type="entry name" value="HTH_ARAC"/>
    <property type="match status" value="1"/>
</dbReference>
<dbReference type="Gene3D" id="1.10.10.60">
    <property type="entry name" value="Homeodomain-like"/>
    <property type="match status" value="1"/>
</dbReference>
<name>A0ABQ5X8U4_9GAMM</name>
<evidence type="ECO:0000256" key="2">
    <source>
        <dbReference type="ARBA" id="ARBA00023125"/>
    </source>
</evidence>
<dbReference type="InterPro" id="IPR018062">
    <property type="entry name" value="HTH_AraC-typ_CS"/>
</dbReference>
<evidence type="ECO:0000313" key="6">
    <source>
        <dbReference type="Proteomes" id="UP001156627"/>
    </source>
</evidence>
<dbReference type="InterPro" id="IPR020449">
    <property type="entry name" value="Tscrpt_reg_AraC-type_HTH"/>
</dbReference>
<reference evidence="6" key="1">
    <citation type="journal article" date="2019" name="Int. J. Syst. Evol. Microbiol.">
        <title>The Global Catalogue of Microorganisms (GCM) 10K type strain sequencing project: providing services to taxonomists for standard genome sequencing and annotation.</title>
        <authorList>
            <consortium name="The Broad Institute Genomics Platform"/>
            <consortium name="The Broad Institute Genome Sequencing Center for Infectious Disease"/>
            <person name="Wu L."/>
            <person name="Ma J."/>
        </authorList>
    </citation>
    <scope>NUCLEOTIDE SEQUENCE [LARGE SCALE GENOMIC DNA]</scope>
    <source>
        <strain evidence="6">NBRC 111981</strain>
    </source>
</reference>
<keyword evidence="1" id="KW-0805">Transcription regulation</keyword>
<dbReference type="Proteomes" id="UP001156627">
    <property type="component" value="Unassembled WGS sequence"/>
</dbReference>
<evidence type="ECO:0000259" key="4">
    <source>
        <dbReference type="PROSITE" id="PS01124"/>
    </source>
</evidence>
<keyword evidence="6" id="KW-1185">Reference proteome</keyword>
<organism evidence="5 6">
    <name type="scientific">Dyella flagellata</name>
    <dbReference type="NCBI Taxonomy" id="1867833"/>
    <lineage>
        <taxon>Bacteria</taxon>
        <taxon>Pseudomonadati</taxon>
        <taxon>Pseudomonadota</taxon>
        <taxon>Gammaproteobacteria</taxon>
        <taxon>Lysobacterales</taxon>
        <taxon>Rhodanobacteraceae</taxon>
        <taxon>Dyella</taxon>
    </lineage>
</organism>
<feature type="domain" description="HTH araC/xylS-type" evidence="4">
    <location>
        <begin position="257"/>
        <end position="355"/>
    </location>
</feature>
<dbReference type="PRINTS" id="PR00032">
    <property type="entry name" value="HTHARAC"/>
</dbReference>
<evidence type="ECO:0000256" key="3">
    <source>
        <dbReference type="ARBA" id="ARBA00023163"/>
    </source>
</evidence>
<protein>
    <recommendedName>
        <fullName evidence="4">HTH araC/xylS-type domain-containing protein</fullName>
    </recommendedName>
</protein>
<dbReference type="PANTHER" id="PTHR46796:SF6">
    <property type="entry name" value="ARAC SUBFAMILY"/>
    <property type="match status" value="1"/>
</dbReference>
<dbReference type="PROSITE" id="PS01124">
    <property type="entry name" value="HTH_ARAC_FAMILY_2"/>
    <property type="match status" value="1"/>
</dbReference>
<gene>
    <name evidence="5" type="ORF">GCM10007898_12540</name>
</gene>
<dbReference type="SUPFAM" id="SSF46689">
    <property type="entry name" value="Homeodomain-like"/>
    <property type="match status" value="1"/>
</dbReference>